<name>A0A6P1W870_9BACT</name>
<gene>
    <name evidence="1" type="ORF">GJR95_36090</name>
</gene>
<dbReference type="EMBL" id="CP045997">
    <property type="protein sequence ID" value="QHW00111.1"/>
    <property type="molecule type" value="Genomic_DNA"/>
</dbReference>
<protein>
    <submittedName>
        <fullName evidence="1">Uncharacterized protein</fullName>
    </submittedName>
</protein>
<sequence>MLVRSLGFEYKQEQLRVLIGDNGKGFDQTLLSLRTGQTSMQQRADAIVAQLRVRSEPCQGAPLQLVVNT</sequence>
<dbReference type="InterPro" id="IPR036890">
    <property type="entry name" value="HATPase_C_sf"/>
</dbReference>
<dbReference type="Proteomes" id="UP000464577">
    <property type="component" value="Chromosome"/>
</dbReference>
<dbReference type="KEGG" id="senf:GJR95_36090"/>
<dbReference type="RefSeq" id="WP_162390502.1">
    <property type="nucleotide sequence ID" value="NZ_CP045997.1"/>
</dbReference>
<dbReference type="AlphaFoldDB" id="A0A6P1W870"/>
<keyword evidence="2" id="KW-1185">Reference proteome</keyword>
<dbReference type="Gene3D" id="3.30.565.10">
    <property type="entry name" value="Histidine kinase-like ATPase, C-terminal domain"/>
    <property type="match status" value="1"/>
</dbReference>
<evidence type="ECO:0000313" key="1">
    <source>
        <dbReference type="EMBL" id="QHW00111.1"/>
    </source>
</evidence>
<accession>A0A6P1W870</accession>
<organism evidence="1 2">
    <name type="scientific">Spirosoma endbachense</name>
    <dbReference type="NCBI Taxonomy" id="2666025"/>
    <lineage>
        <taxon>Bacteria</taxon>
        <taxon>Pseudomonadati</taxon>
        <taxon>Bacteroidota</taxon>
        <taxon>Cytophagia</taxon>
        <taxon>Cytophagales</taxon>
        <taxon>Cytophagaceae</taxon>
        <taxon>Spirosoma</taxon>
    </lineage>
</organism>
<evidence type="ECO:0000313" key="2">
    <source>
        <dbReference type="Proteomes" id="UP000464577"/>
    </source>
</evidence>
<reference evidence="1 2" key="1">
    <citation type="submission" date="2019-11" db="EMBL/GenBank/DDBJ databases">
        <title>Spirosoma endbachense sp. nov., isolated from a natural salt meadow.</title>
        <authorList>
            <person name="Rojas J."/>
            <person name="Ambika Manirajan B."/>
            <person name="Ratering S."/>
            <person name="Suarez C."/>
            <person name="Geissler-Plaum R."/>
            <person name="Schnell S."/>
        </authorList>
    </citation>
    <scope>NUCLEOTIDE SEQUENCE [LARGE SCALE GENOMIC DNA]</scope>
    <source>
        <strain evidence="1 2">I-24</strain>
    </source>
</reference>
<proteinExistence type="predicted"/>